<dbReference type="SUPFAM" id="SSF56752">
    <property type="entry name" value="D-aminoacid aminotransferase-like PLP-dependent enzymes"/>
    <property type="match status" value="1"/>
</dbReference>
<protein>
    <recommendedName>
        <fullName evidence="8">Probable branched-chain-amino-acid aminotransferase</fullName>
        <ecNumber evidence="7">2.6.1.42</ecNumber>
    </recommendedName>
</protein>
<comment type="catalytic activity">
    <reaction evidence="13">
        <text>L-leucine + 2-oxoglutarate = 4-methyl-2-oxopentanoate + L-glutamate</text>
        <dbReference type="Rhea" id="RHEA:18321"/>
        <dbReference type="ChEBI" id="CHEBI:16810"/>
        <dbReference type="ChEBI" id="CHEBI:17865"/>
        <dbReference type="ChEBI" id="CHEBI:29985"/>
        <dbReference type="ChEBI" id="CHEBI:57427"/>
        <dbReference type="EC" id="2.6.1.42"/>
    </reaction>
</comment>
<dbReference type="RefSeq" id="WP_076399449.1">
    <property type="nucleotide sequence ID" value="NZ_FTOA01000002.1"/>
</dbReference>
<dbReference type="InterPro" id="IPR001544">
    <property type="entry name" value="Aminotrans_IV"/>
</dbReference>
<dbReference type="Gene3D" id="3.30.470.10">
    <property type="match status" value="1"/>
</dbReference>
<keyword evidence="17" id="KW-1185">Reference proteome</keyword>
<evidence type="ECO:0000256" key="2">
    <source>
        <dbReference type="ARBA" id="ARBA00003109"/>
    </source>
</evidence>
<evidence type="ECO:0000256" key="9">
    <source>
        <dbReference type="ARBA" id="ARBA00022898"/>
    </source>
</evidence>
<evidence type="ECO:0000313" key="16">
    <source>
        <dbReference type="EMBL" id="SIS56870.1"/>
    </source>
</evidence>
<comment type="similarity">
    <text evidence="6 14">Belongs to the class-IV pyridoxal-phosphate-dependent aminotransferase family.</text>
</comment>
<dbReference type="Gene3D" id="3.20.10.10">
    <property type="entry name" value="D-amino Acid Aminotransferase, subunit A, domain 2"/>
    <property type="match status" value="1"/>
</dbReference>
<dbReference type="PANTHER" id="PTHR42743:SF11">
    <property type="entry name" value="AMINODEOXYCHORISMATE LYASE"/>
    <property type="match status" value="1"/>
</dbReference>
<dbReference type="InterPro" id="IPR043132">
    <property type="entry name" value="BCAT-like_C"/>
</dbReference>
<dbReference type="Proteomes" id="UP000185678">
    <property type="component" value="Unassembled WGS sequence"/>
</dbReference>
<evidence type="ECO:0000256" key="7">
    <source>
        <dbReference type="ARBA" id="ARBA00013053"/>
    </source>
</evidence>
<evidence type="ECO:0000256" key="1">
    <source>
        <dbReference type="ARBA" id="ARBA00001933"/>
    </source>
</evidence>
<evidence type="ECO:0000256" key="3">
    <source>
        <dbReference type="ARBA" id="ARBA00004824"/>
    </source>
</evidence>
<keyword evidence="10" id="KW-0100">Branched-chain amino acid biosynthesis</keyword>
<name>A0A1N7K5N2_9PROT</name>
<dbReference type="GO" id="GO:0004084">
    <property type="term" value="F:branched-chain-amino-acid transaminase activity"/>
    <property type="evidence" value="ECO:0007669"/>
    <property type="project" value="UniProtKB-EC"/>
</dbReference>
<comment type="pathway">
    <text evidence="3">Amino-acid biosynthesis; L-isoleucine biosynthesis; L-isoleucine from 2-oxobutanoate: step 4/4.</text>
</comment>
<organism evidence="16 17">
    <name type="scientific">Insolitispirillum peregrinum</name>
    <dbReference type="NCBI Taxonomy" id="80876"/>
    <lineage>
        <taxon>Bacteria</taxon>
        <taxon>Pseudomonadati</taxon>
        <taxon>Pseudomonadota</taxon>
        <taxon>Alphaproteobacteria</taxon>
        <taxon>Rhodospirillales</taxon>
        <taxon>Novispirillaceae</taxon>
        <taxon>Insolitispirillum</taxon>
    </lineage>
</organism>
<dbReference type="GO" id="GO:0009082">
    <property type="term" value="P:branched-chain amino acid biosynthetic process"/>
    <property type="evidence" value="ECO:0007669"/>
    <property type="project" value="UniProtKB-KW"/>
</dbReference>
<keyword evidence="9 15" id="KW-0663">Pyridoxal phosphate</keyword>
<evidence type="ECO:0000313" key="17">
    <source>
        <dbReference type="Proteomes" id="UP000185678"/>
    </source>
</evidence>
<proteinExistence type="inferred from homology"/>
<evidence type="ECO:0000256" key="8">
    <source>
        <dbReference type="ARBA" id="ARBA00014472"/>
    </source>
</evidence>
<dbReference type="GO" id="GO:0005829">
    <property type="term" value="C:cytosol"/>
    <property type="evidence" value="ECO:0007669"/>
    <property type="project" value="TreeGrafter"/>
</dbReference>
<gene>
    <name evidence="16" type="ORF">SAMN05421779_102614</name>
</gene>
<dbReference type="AlphaFoldDB" id="A0A1N7K5N2"/>
<comment type="pathway">
    <text evidence="5">Amino-acid biosynthesis; L-leucine biosynthesis; L-leucine from 3-methyl-2-oxobutanoate: step 4/4.</text>
</comment>
<comment type="pathway">
    <text evidence="4">Amino-acid biosynthesis; L-valine biosynthesis; L-valine from pyruvate: step 4/4.</text>
</comment>
<dbReference type="Pfam" id="PF01063">
    <property type="entry name" value="Aminotran_4"/>
    <property type="match status" value="1"/>
</dbReference>
<dbReference type="EMBL" id="FTOA01000002">
    <property type="protein sequence ID" value="SIS56870.1"/>
    <property type="molecule type" value="Genomic_DNA"/>
</dbReference>
<evidence type="ECO:0000256" key="4">
    <source>
        <dbReference type="ARBA" id="ARBA00004931"/>
    </source>
</evidence>
<comment type="function">
    <text evidence="2">Acts on leucine, isoleucine and valine.</text>
</comment>
<dbReference type="PANTHER" id="PTHR42743">
    <property type="entry name" value="AMINO-ACID AMINOTRANSFERASE"/>
    <property type="match status" value="1"/>
</dbReference>
<evidence type="ECO:0000256" key="15">
    <source>
        <dbReference type="RuleBase" id="RU004516"/>
    </source>
</evidence>
<dbReference type="InterPro" id="IPR043131">
    <property type="entry name" value="BCAT-like_N"/>
</dbReference>
<sequence>MAHSAPPASSLTSLVYADGRWHEGNPPLLGPLTHGVWLGSTIFDGARYFEGTAPDLIPHCERAVRSARLLGLQPMITGQEIAELAWEGIMRFPSDVALYIKPLFWGGGGFIVPDPASTCFALALNVSPMPEPTGFSACLSSFRRPALDMAPTMAKASCLYPNVARCVAEAQGKGFDTAVVRDPNGNIAEFAYNNLFYAKDGQVHTPAPNGTFLNGLTRQRIIGLLRDDGVEVIERAISFAELMEADEVFATGNYAKVGPCTRLEDRTLDPGPFAARARALYWEFARASAR</sequence>
<evidence type="ECO:0000256" key="10">
    <source>
        <dbReference type="ARBA" id="ARBA00023304"/>
    </source>
</evidence>
<comment type="catalytic activity">
    <reaction evidence="12">
        <text>L-isoleucine + 2-oxoglutarate = (S)-3-methyl-2-oxopentanoate + L-glutamate</text>
        <dbReference type="Rhea" id="RHEA:24801"/>
        <dbReference type="ChEBI" id="CHEBI:16810"/>
        <dbReference type="ChEBI" id="CHEBI:29985"/>
        <dbReference type="ChEBI" id="CHEBI:35146"/>
        <dbReference type="ChEBI" id="CHEBI:58045"/>
        <dbReference type="EC" id="2.6.1.42"/>
    </reaction>
</comment>
<dbReference type="STRING" id="80876.SAMN05421779_102614"/>
<evidence type="ECO:0000256" key="13">
    <source>
        <dbReference type="ARBA" id="ARBA00049229"/>
    </source>
</evidence>
<keyword evidence="16" id="KW-0808">Transferase</keyword>
<comment type="cofactor">
    <cofactor evidence="1 15">
        <name>pyridoxal 5'-phosphate</name>
        <dbReference type="ChEBI" id="CHEBI:597326"/>
    </cofactor>
</comment>
<evidence type="ECO:0000256" key="12">
    <source>
        <dbReference type="ARBA" id="ARBA00048798"/>
    </source>
</evidence>
<dbReference type="EC" id="2.6.1.42" evidence="7"/>
<keyword evidence="16" id="KW-0032">Aminotransferase</keyword>
<reference evidence="16 17" key="1">
    <citation type="submission" date="2017-01" db="EMBL/GenBank/DDBJ databases">
        <authorList>
            <person name="Mah S.A."/>
            <person name="Swanson W.J."/>
            <person name="Moy G.W."/>
            <person name="Vacquier V.D."/>
        </authorList>
    </citation>
    <scope>NUCLEOTIDE SEQUENCE [LARGE SCALE GENOMIC DNA]</scope>
    <source>
        <strain evidence="16 17">DSM 11589</strain>
    </source>
</reference>
<dbReference type="InterPro" id="IPR050571">
    <property type="entry name" value="Class-IV_PLP-Dep_Aminotrnsfr"/>
</dbReference>
<dbReference type="InterPro" id="IPR018300">
    <property type="entry name" value="Aminotrans_IV_CS"/>
</dbReference>
<evidence type="ECO:0000256" key="6">
    <source>
        <dbReference type="ARBA" id="ARBA00009320"/>
    </source>
</evidence>
<dbReference type="NCBIfam" id="NF009896">
    <property type="entry name" value="PRK13356.1"/>
    <property type="match status" value="1"/>
</dbReference>
<dbReference type="OrthoDB" id="21319at2"/>
<dbReference type="PROSITE" id="PS00770">
    <property type="entry name" value="AA_TRANSFER_CLASS_4"/>
    <property type="match status" value="1"/>
</dbReference>
<accession>A0A1N7K5N2</accession>
<evidence type="ECO:0000256" key="14">
    <source>
        <dbReference type="RuleBase" id="RU004106"/>
    </source>
</evidence>
<keyword evidence="10" id="KW-0028">Amino-acid biosynthesis</keyword>
<evidence type="ECO:0000256" key="11">
    <source>
        <dbReference type="ARBA" id="ARBA00048212"/>
    </source>
</evidence>
<evidence type="ECO:0000256" key="5">
    <source>
        <dbReference type="ARBA" id="ARBA00005072"/>
    </source>
</evidence>
<dbReference type="InterPro" id="IPR036038">
    <property type="entry name" value="Aminotransferase-like"/>
</dbReference>
<comment type="catalytic activity">
    <reaction evidence="11">
        <text>L-valine + 2-oxoglutarate = 3-methyl-2-oxobutanoate + L-glutamate</text>
        <dbReference type="Rhea" id="RHEA:24813"/>
        <dbReference type="ChEBI" id="CHEBI:11851"/>
        <dbReference type="ChEBI" id="CHEBI:16810"/>
        <dbReference type="ChEBI" id="CHEBI:29985"/>
        <dbReference type="ChEBI" id="CHEBI:57762"/>
        <dbReference type="EC" id="2.6.1.42"/>
    </reaction>
</comment>